<gene>
    <name evidence="9" type="ORF">EHE19_014475</name>
</gene>
<dbReference type="InterPro" id="IPR006638">
    <property type="entry name" value="Elp3/MiaA/NifB-like_rSAM"/>
</dbReference>
<dbReference type="PROSITE" id="PS51918">
    <property type="entry name" value="RADICAL_SAM"/>
    <property type="match status" value="1"/>
</dbReference>
<dbReference type="SFLD" id="SFLDS00029">
    <property type="entry name" value="Radical_SAM"/>
    <property type="match status" value="1"/>
</dbReference>
<keyword evidence="2" id="KW-0004">4Fe-4S</keyword>
<evidence type="ECO:0000259" key="8">
    <source>
        <dbReference type="PROSITE" id="PS51918"/>
    </source>
</evidence>
<evidence type="ECO:0000313" key="9">
    <source>
        <dbReference type="EMBL" id="QNU66078.1"/>
    </source>
</evidence>
<keyword evidence="4" id="KW-0479">Metal-binding</keyword>
<keyword evidence="10" id="KW-1185">Reference proteome</keyword>
<dbReference type="AlphaFoldDB" id="A0A7H1VL16"/>
<dbReference type="PANTHER" id="PTHR11228:SF7">
    <property type="entry name" value="PQQA PEPTIDE CYCLASE"/>
    <property type="match status" value="1"/>
</dbReference>
<dbReference type="Gene3D" id="3.20.20.70">
    <property type="entry name" value="Aldolase class I"/>
    <property type="match status" value="1"/>
</dbReference>
<keyword evidence="5" id="KW-0560">Oxidoreductase</keyword>
<dbReference type="InterPro" id="IPR000385">
    <property type="entry name" value="MoaA_NifB_PqqE_Fe-S-bd_CS"/>
</dbReference>
<dbReference type="SFLD" id="SFLDG01067">
    <property type="entry name" value="SPASM/twitch_domain_containing"/>
    <property type="match status" value="1"/>
</dbReference>
<dbReference type="PANTHER" id="PTHR11228">
    <property type="entry name" value="RADICAL SAM DOMAIN PROTEIN"/>
    <property type="match status" value="1"/>
</dbReference>
<dbReference type="GO" id="GO:0016491">
    <property type="term" value="F:oxidoreductase activity"/>
    <property type="evidence" value="ECO:0007669"/>
    <property type="project" value="UniProtKB-KW"/>
</dbReference>
<feature type="domain" description="Radical SAM core" evidence="8">
    <location>
        <begin position="8"/>
        <end position="222"/>
    </location>
</feature>
<evidence type="ECO:0000256" key="7">
    <source>
        <dbReference type="ARBA" id="ARBA00023014"/>
    </source>
</evidence>
<reference evidence="9 10" key="1">
    <citation type="submission" date="2020-09" db="EMBL/GenBank/DDBJ databases">
        <title>Characterization and genome sequencing of Ruminiclostridium sp. nov. MA18.</title>
        <authorList>
            <person name="Rettenmaier R."/>
            <person name="Kowollik M.-L."/>
            <person name="Liebl W."/>
            <person name="Zverlov V."/>
        </authorList>
    </citation>
    <scope>NUCLEOTIDE SEQUENCE [LARGE SCALE GENOMIC DNA]</scope>
    <source>
        <strain evidence="9 10">MA18</strain>
    </source>
</reference>
<dbReference type="CDD" id="cd01335">
    <property type="entry name" value="Radical_SAM"/>
    <property type="match status" value="1"/>
</dbReference>
<evidence type="ECO:0000313" key="10">
    <source>
        <dbReference type="Proteomes" id="UP000306409"/>
    </source>
</evidence>
<accession>A0A7H1VL16</accession>
<dbReference type="InterPro" id="IPR013785">
    <property type="entry name" value="Aldolase_TIM"/>
</dbReference>
<dbReference type="InterPro" id="IPR050377">
    <property type="entry name" value="Radical_SAM_PqqE_MftC-like"/>
</dbReference>
<dbReference type="InterPro" id="IPR058240">
    <property type="entry name" value="rSAM_sf"/>
</dbReference>
<evidence type="ECO:0000256" key="4">
    <source>
        <dbReference type="ARBA" id="ARBA00022723"/>
    </source>
</evidence>
<dbReference type="SUPFAM" id="SSF102114">
    <property type="entry name" value="Radical SAM enzymes"/>
    <property type="match status" value="1"/>
</dbReference>
<dbReference type="PROSITE" id="PS01305">
    <property type="entry name" value="MOAA_NIFB_PQQE"/>
    <property type="match status" value="1"/>
</dbReference>
<evidence type="ECO:0000256" key="6">
    <source>
        <dbReference type="ARBA" id="ARBA00023004"/>
    </source>
</evidence>
<evidence type="ECO:0000256" key="1">
    <source>
        <dbReference type="ARBA" id="ARBA00001966"/>
    </source>
</evidence>
<comment type="cofactor">
    <cofactor evidence="1">
        <name>[4Fe-4S] cluster</name>
        <dbReference type="ChEBI" id="CHEBI:49883"/>
    </cofactor>
</comment>
<sequence length="301" mass="35029">MNPVSLLKNSTKSVSIEITTCCPLNCVYCERKIHNKTLSFDEFLYLKSIIKQQPLINRITFCGIGEAFLHKDFYRMLQHLSDYKITIITSGTILVDFDKLSEMENVDILIFSIDSVSREKVVDICGENYNYDNLLTNLENLKKYCKQALRKRKFVTSIINCTINKSNIEDIVNMVDFAFKYGFSGIHFSLPWGNYELVKEQHQILVEQFNKAMDKAKRYGIVMENPFNSYCCITHDHIMPYIDVNGNMYYCAYGLNKKEVLGNIKVDAFDDMKTNPIYLDYISGDKCKICDMTEFCNLERR</sequence>
<proteinExistence type="predicted"/>
<dbReference type="InterPro" id="IPR007197">
    <property type="entry name" value="rSAM"/>
</dbReference>
<dbReference type="Pfam" id="PF04055">
    <property type="entry name" value="Radical_SAM"/>
    <property type="match status" value="1"/>
</dbReference>
<dbReference type="GO" id="GO:0032324">
    <property type="term" value="P:molybdopterin cofactor biosynthetic process"/>
    <property type="evidence" value="ECO:0007669"/>
    <property type="project" value="UniProtKB-ARBA"/>
</dbReference>
<protein>
    <submittedName>
        <fullName evidence="9">Radical SAM protein</fullName>
    </submittedName>
</protein>
<dbReference type="EMBL" id="CP061336">
    <property type="protein sequence ID" value="QNU66078.1"/>
    <property type="molecule type" value="Genomic_DNA"/>
</dbReference>
<dbReference type="GO" id="GO:0051539">
    <property type="term" value="F:4 iron, 4 sulfur cluster binding"/>
    <property type="evidence" value="ECO:0007669"/>
    <property type="project" value="UniProtKB-KW"/>
</dbReference>
<name>A0A7H1VL16_9FIRM</name>
<organism evidence="9 10">
    <name type="scientific">Ruminiclostridium herbifermentans</name>
    <dbReference type="NCBI Taxonomy" id="2488810"/>
    <lineage>
        <taxon>Bacteria</taxon>
        <taxon>Bacillati</taxon>
        <taxon>Bacillota</taxon>
        <taxon>Clostridia</taxon>
        <taxon>Eubacteriales</taxon>
        <taxon>Oscillospiraceae</taxon>
        <taxon>Ruminiclostridium</taxon>
    </lineage>
</organism>
<dbReference type="GO" id="GO:0046872">
    <property type="term" value="F:metal ion binding"/>
    <property type="evidence" value="ECO:0007669"/>
    <property type="project" value="UniProtKB-KW"/>
</dbReference>
<dbReference type="SMART" id="SM00729">
    <property type="entry name" value="Elp3"/>
    <property type="match status" value="1"/>
</dbReference>
<dbReference type="KEGG" id="rher:EHE19_014475"/>
<keyword evidence="7" id="KW-0411">Iron-sulfur</keyword>
<evidence type="ECO:0000256" key="2">
    <source>
        <dbReference type="ARBA" id="ARBA00022485"/>
    </source>
</evidence>
<evidence type="ECO:0000256" key="3">
    <source>
        <dbReference type="ARBA" id="ARBA00022691"/>
    </source>
</evidence>
<dbReference type="Proteomes" id="UP000306409">
    <property type="component" value="Chromosome"/>
</dbReference>
<evidence type="ECO:0000256" key="5">
    <source>
        <dbReference type="ARBA" id="ARBA00023002"/>
    </source>
</evidence>
<keyword evidence="3" id="KW-0949">S-adenosyl-L-methionine</keyword>
<keyword evidence="6" id="KW-0408">Iron</keyword>